<dbReference type="InterPro" id="IPR021109">
    <property type="entry name" value="Peptidase_aspartic_dom_sf"/>
</dbReference>
<dbReference type="Proteomes" id="UP000285060">
    <property type="component" value="Unassembled WGS sequence"/>
</dbReference>
<accession>A0A3R6ZM45</accession>
<dbReference type="VEuPathDB" id="FungiDB:H310_10006"/>
<feature type="coiled-coil region" evidence="2">
    <location>
        <begin position="69"/>
        <end position="121"/>
    </location>
</feature>
<dbReference type="GO" id="GO:0006508">
    <property type="term" value="P:proteolysis"/>
    <property type="evidence" value="ECO:0007669"/>
    <property type="project" value="InterPro"/>
</dbReference>
<gene>
    <name evidence="5" type="ORF">DYB32_007055</name>
</gene>
<evidence type="ECO:0000256" key="2">
    <source>
        <dbReference type="SAM" id="Coils"/>
    </source>
</evidence>
<feature type="region of interest" description="Disordered" evidence="3">
    <location>
        <begin position="428"/>
        <end position="448"/>
    </location>
</feature>
<evidence type="ECO:0000259" key="4">
    <source>
        <dbReference type="PROSITE" id="PS50175"/>
    </source>
</evidence>
<evidence type="ECO:0000256" key="1">
    <source>
        <dbReference type="ARBA" id="ARBA00022801"/>
    </source>
</evidence>
<keyword evidence="6" id="KW-1185">Reference proteome</keyword>
<dbReference type="SUPFAM" id="SSF50630">
    <property type="entry name" value="Acid proteases"/>
    <property type="match status" value="1"/>
</dbReference>
<comment type="caution">
    <text evidence="5">The sequence shown here is derived from an EMBL/GenBank/DDBJ whole genome shotgun (WGS) entry which is preliminary data.</text>
</comment>
<dbReference type="PROSITE" id="PS50175">
    <property type="entry name" value="ASP_PROT_RETROV"/>
    <property type="match status" value="1"/>
</dbReference>
<sequence length="719" mass="80798">MDELRMQSVERAAATSSHFNHMTYEQLAQFHAQQETMAKRLEDKSSRQMAMAAAMETNRREQEASRAVLVRQQEELVRQQEELKRAMAEQARVSEAHQDMLRQASEAMRQQNYKVEELNQKVRRDSERWGLFAEATNQRSAFSTGRATEAPRLENLMGVQQVPLAPTYKGSTKRERREFMDEYLAYSRRVEVLNRGMGGTLFLMPLAACIDQKIVPRVCAHDFGKSFEDITENDWRDYFLSAREVQELDLDAVAKAMASLKMDTKIRDAESRVGRLLADFYEKLEQLDVAHLPEQEPKQSVKILTAAIRPHQLKATVERQLTREMNKAYKSDVRSFCRWLVTLMDNFMLFESQLVVERKHDQIPPRQYGEKARRFLPTKKRDGGAPVKAPSTTAAASSSGNGCLKCGSDEHRVFKCPKVQPGEAQRLLDQRFKKPHGASSSASEKKDDAKRNIIGAAVDTQDALVIECPRTVACGVNGVTALALLDSGADQSVVSPTFLARVESVGDFTLAVRQLDRPIELGGFMEAMKLTVDREVKLRLTFDTAEGPLVLSNLKCWVAAMPLQDGLGDVIVSRDVMARLGYCPHSLLASARRAQSIYDLDQLRGQETPLMAAMKVVETMDKPSSSPEEASLYPEEERACFPDLTSGWSMEVDRMAVRAKLEEKRGGGWKTKNLAGLADLAAVTLNWQGPSKVVRAITDYVMENQQLLPPYGLLVEDVL</sequence>
<reference evidence="5 6" key="1">
    <citation type="submission" date="2018-08" db="EMBL/GenBank/DDBJ databases">
        <title>Aphanomyces genome sequencing and annotation.</title>
        <authorList>
            <person name="Minardi D."/>
            <person name="Oidtmann B."/>
            <person name="Van Der Giezen M."/>
            <person name="Studholme D.J."/>
        </authorList>
    </citation>
    <scope>NUCLEOTIDE SEQUENCE [LARGE SCALE GENOMIC DNA]</scope>
    <source>
        <strain evidence="5 6">NJM0002</strain>
    </source>
</reference>
<evidence type="ECO:0000313" key="5">
    <source>
        <dbReference type="EMBL" id="RHY27093.1"/>
    </source>
</evidence>
<dbReference type="InterPro" id="IPR001995">
    <property type="entry name" value="Peptidase_A2_cat"/>
</dbReference>
<name>A0A3R6ZM45_9STRA</name>
<feature type="compositionally biased region" description="Low complexity" evidence="3">
    <location>
        <begin position="389"/>
        <end position="399"/>
    </location>
</feature>
<dbReference type="EMBL" id="QUSY01000843">
    <property type="protein sequence ID" value="RHY27093.1"/>
    <property type="molecule type" value="Genomic_DNA"/>
</dbReference>
<proteinExistence type="predicted"/>
<keyword evidence="2" id="KW-0175">Coiled coil</keyword>
<feature type="domain" description="Peptidase A2" evidence="4">
    <location>
        <begin position="481"/>
        <end position="576"/>
    </location>
</feature>
<dbReference type="AlphaFoldDB" id="A0A3R6ZM45"/>
<feature type="region of interest" description="Disordered" evidence="3">
    <location>
        <begin position="366"/>
        <end position="401"/>
    </location>
</feature>
<organism evidence="5 6">
    <name type="scientific">Aphanomyces invadans</name>
    <dbReference type="NCBI Taxonomy" id="157072"/>
    <lineage>
        <taxon>Eukaryota</taxon>
        <taxon>Sar</taxon>
        <taxon>Stramenopiles</taxon>
        <taxon>Oomycota</taxon>
        <taxon>Saprolegniomycetes</taxon>
        <taxon>Saprolegniales</taxon>
        <taxon>Verrucalvaceae</taxon>
        <taxon>Aphanomyces</taxon>
    </lineage>
</organism>
<dbReference type="GO" id="GO:0004190">
    <property type="term" value="F:aspartic-type endopeptidase activity"/>
    <property type="evidence" value="ECO:0007669"/>
    <property type="project" value="InterPro"/>
</dbReference>
<feature type="compositionally biased region" description="Basic and acidic residues" evidence="3">
    <location>
        <begin position="366"/>
        <end position="383"/>
    </location>
</feature>
<protein>
    <recommendedName>
        <fullName evidence="4">Peptidase A2 domain-containing protein</fullName>
    </recommendedName>
</protein>
<keyword evidence="1" id="KW-0378">Hydrolase</keyword>
<evidence type="ECO:0000313" key="6">
    <source>
        <dbReference type="Proteomes" id="UP000285060"/>
    </source>
</evidence>
<dbReference type="VEuPathDB" id="FungiDB:H310_02792"/>
<evidence type="ECO:0000256" key="3">
    <source>
        <dbReference type="SAM" id="MobiDB-lite"/>
    </source>
</evidence>